<organism evidence="2 3">
    <name type="scientific">Oculimacula yallundae</name>
    <dbReference type="NCBI Taxonomy" id="86028"/>
    <lineage>
        <taxon>Eukaryota</taxon>
        <taxon>Fungi</taxon>
        <taxon>Dikarya</taxon>
        <taxon>Ascomycota</taxon>
        <taxon>Pezizomycotina</taxon>
        <taxon>Leotiomycetes</taxon>
        <taxon>Helotiales</taxon>
        <taxon>Ploettnerulaceae</taxon>
        <taxon>Oculimacula</taxon>
    </lineage>
</organism>
<comment type="caution">
    <text evidence="2">The sequence shown here is derived from an EMBL/GenBank/DDBJ whole genome shotgun (WGS) entry which is preliminary data.</text>
</comment>
<keyword evidence="1" id="KW-0472">Membrane</keyword>
<evidence type="ECO:0000256" key="1">
    <source>
        <dbReference type="SAM" id="Phobius"/>
    </source>
</evidence>
<feature type="transmembrane region" description="Helical" evidence="1">
    <location>
        <begin position="50"/>
        <end position="74"/>
    </location>
</feature>
<keyword evidence="1" id="KW-1133">Transmembrane helix</keyword>
<evidence type="ECO:0000313" key="3">
    <source>
        <dbReference type="Proteomes" id="UP001595075"/>
    </source>
</evidence>
<dbReference type="Proteomes" id="UP001595075">
    <property type="component" value="Unassembled WGS sequence"/>
</dbReference>
<reference evidence="2 3" key="1">
    <citation type="journal article" date="2024" name="Commun. Biol.">
        <title>Comparative genomic analysis of thermophilic fungi reveals convergent evolutionary adaptations and gene losses.</title>
        <authorList>
            <person name="Steindorff A.S."/>
            <person name="Aguilar-Pontes M.V."/>
            <person name="Robinson A.J."/>
            <person name="Andreopoulos B."/>
            <person name="LaButti K."/>
            <person name="Kuo A."/>
            <person name="Mondo S."/>
            <person name="Riley R."/>
            <person name="Otillar R."/>
            <person name="Haridas S."/>
            <person name="Lipzen A."/>
            <person name="Grimwood J."/>
            <person name="Schmutz J."/>
            <person name="Clum A."/>
            <person name="Reid I.D."/>
            <person name="Moisan M.C."/>
            <person name="Butler G."/>
            <person name="Nguyen T.T.M."/>
            <person name="Dewar K."/>
            <person name="Conant G."/>
            <person name="Drula E."/>
            <person name="Henrissat B."/>
            <person name="Hansel C."/>
            <person name="Singer S."/>
            <person name="Hutchinson M.I."/>
            <person name="de Vries R.P."/>
            <person name="Natvig D.O."/>
            <person name="Powell A.J."/>
            <person name="Tsang A."/>
            <person name="Grigoriev I.V."/>
        </authorList>
    </citation>
    <scope>NUCLEOTIDE SEQUENCE [LARGE SCALE GENOMIC DNA]</scope>
    <source>
        <strain evidence="2 3">CBS 494.80</strain>
    </source>
</reference>
<proteinExistence type="predicted"/>
<evidence type="ECO:0000313" key="2">
    <source>
        <dbReference type="EMBL" id="KAL2070228.1"/>
    </source>
</evidence>
<accession>A0ABR4CJZ9</accession>
<sequence>MGPIFLISTNGTSYTSFPDFRGNHIEASVNRTTPHTSAINPPPIDTLRKIILLSVPILYAMVAIATLISSILIYGDFITRRSKSELCQVLLRMMDAPPGPARDEVILDTCVDIEEWFYTHNPNLNSTKGMTQKMMRRVPGAERHWERKNPGWTRYVRASGWHAGTPVRWDLERDAERHKLTERLGRDEKSPSLCFTVEAPGGIPDYVCSKTRRRFFIRQTLREALKLALEDPSSHKD</sequence>
<dbReference type="EMBL" id="JAZHXI010000006">
    <property type="protein sequence ID" value="KAL2070228.1"/>
    <property type="molecule type" value="Genomic_DNA"/>
</dbReference>
<keyword evidence="3" id="KW-1185">Reference proteome</keyword>
<protein>
    <submittedName>
        <fullName evidence="2">Uncharacterized protein</fullName>
    </submittedName>
</protein>
<name>A0ABR4CJZ9_9HELO</name>
<gene>
    <name evidence="2" type="ORF">VTL71DRAFT_13254</name>
</gene>
<keyword evidence="1" id="KW-0812">Transmembrane</keyword>